<keyword evidence="4" id="KW-0843">Virulence</keyword>
<feature type="signal peptide" evidence="5">
    <location>
        <begin position="1"/>
        <end position="19"/>
    </location>
</feature>
<evidence type="ECO:0000313" key="7">
    <source>
        <dbReference type="EMBL" id="KGN83233.1"/>
    </source>
</evidence>
<dbReference type="CDD" id="cd14948">
    <property type="entry name" value="BACON"/>
    <property type="match status" value="2"/>
</dbReference>
<evidence type="ECO:0000256" key="4">
    <source>
        <dbReference type="ARBA" id="ARBA00023026"/>
    </source>
</evidence>
<sequence length="486" mass="55841">MKYYLIVALILATSLCATSCRDEQVSPPKQDTELIVSQDGLLTLQATATEHRISVQTNIEGWTCISKASWLQVKASGREMVLSASANISPASRETKVQVIAADQVYSFDVKQRGTSATLELSNQPDMIDQRGAEILVDVNTNVSTWFVESSETWVEAIPKYTDDQILLKIIANDTRYDRNATITVTETTSGIKQGFQVVQKGMIYHILPFTNYEGSKEELIEFETNRKSKLIQRPTEYNPVYKFETISPLFRNIVYTVDIDETITSSQAFFDARKMASDDDKKDFYKYLSDEGFDHEGNDIYYSTKHQSEAELKSNHVLYTYYPIEKGVIQPIDALPLEDIELNVTTIDQIKKSQSDMGREYVASLSKEGRRLVFRSSDDGKEELHVYYFASSGTLIEAIHYYENIPKYMYTADNLKTYLTRELRKAIRKDKFNFIYYSEVKLRYGYVSSDNKTEMLIEQVKHPYPEKGKESPKMLKIKFQVNRKV</sequence>
<evidence type="ECO:0000256" key="2">
    <source>
        <dbReference type="ARBA" id="ARBA00022670"/>
    </source>
</evidence>
<dbReference type="RefSeq" id="WP_036849797.1">
    <property type="nucleotide sequence ID" value="NZ_JQJD01000001.1"/>
</dbReference>
<feature type="domain" description="BACON" evidence="6">
    <location>
        <begin position="34"/>
        <end position="104"/>
    </location>
</feature>
<dbReference type="GO" id="GO:0006508">
    <property type="term" value="P:proteolysis"/>
    <property type="evidence" value="ECO:0007669"/>
    <property type="project" value="UniProtKB-KW"/>
</dbReference>
<evidence type="ECO:0000313" key="8">
    <source>
        <dbReference type="Proteomes" id="UP000030125"/>
    </source>
</evidence>
<keyword evidence="5" id="KW-0732">Signal</keyword>
<organism evidence="7 8">
    <name type="scientific">Porphyromonas cangingivalis</name>
    <dbReference type="NCBI Taxonomy" id="36874"/>
    <lineage>
        <taxon>Bacteria</taxon>
        <taxon>Pseudomonadati</taxon>
        <taxon>Bacteroidota</taxon>
        <taxon>Bacteroidia</taxon>
        <taxon>Bacteroidales</taxon>
        <taxon>Porphyromonadaceae</taxon>
        <taxon>Porphyromonas</taxon>
    </lineage>
</organism>
<dbReference type="OrthoDB" id="3954368at2"/>
<proteinExistence type="inferred from homology"/>
<dbReference type="STRING" id="36874.HQ34_10055"/>
<evidence type="ECO:0000256" key="5">
    <source>
        <dbReference type="SAM" id="SignalP"/>
    </source>
</evidence>
<reference evidence="7 8" key="1">
    <citation type="submission" date="2014-08" db="EMBL/GenBank/DDBJ databases">
        <title>Porphyromonas cangingivalis strain:COT-109_OH1386 Genome sequencing.</title>
        <authorList>
            <person name="Wallis C."/>
            <person name="Deusch O."/>
            <person name="O'Flynn C."/>
            <person name="Davis I."/>
            <person name="Jospin G."/>
            <person name="Darling A.E."/>
            <person name="Coil D.A."/>
            <person name="Alexiev A."/>
            <person name="Horsfall A."/>
            <person name="Kirkwood N."/>
            <person name="Harris S."/>
            <person name="Eisen J.A."/>
        </authorList>
    </citation>
    <scope>NUCLEOTIDE SEQUENCE [LARGE SCALE GENOMIC DNA]</scope>
    <source>
        <strain evidence="8">COT-109 OH1386</strain>
    </source>
</reference>
<dbReference type="Proteomes" id="UP000030125">
    <property type="component" value="Unassembled WGS sequence"/>
</dbReference>
<evidence type="ECO:0000256" key="3">
    <source>
        <dbReference type="ARBA" id="ARBA00022807"/>
    </source>
</evidence>
<dbReference type="Gene3D" id="2.60.40.10">
    <property type="entry name" value="Immunoglobulins"/>
    <property type="match status" value="2"/>
</dbReference>
<keyword evidence="3" id="KW-0378">Hydrolase</keyword>
<evidence type="ECO:0000259" key="6">
    <source>
        <dbReference type="Pfam" id="PF19190"/>
    </source>
</evidence>
<name>A0A0A2EWD6_PORCN</name>
<keyword evidence="2" id="KW-0645">Protease</keyword>
<dbReference type="InterPro" id="IPR024361">
    <property type="entry name" value="BACON"/>
</dbReference>
<keyword evidence="8" id="KW-1185">Reference proteome</keyword>
<dbReference type="InterPro" id="IPR013783">
    <property type="entry name" value="Ig-like_fold"/>
</dbReference>
<comment type="caution">
    <text evidence="7">The sequence shown here is derived from an EMBL/GenBank/DDBJ whole genome shotgun (WGS) entry which is preliminary data.</text>
</comment>
<accession>A0A0A2EWD6</accession>
<gene>
    <name evidence="7" type="ORF">HQ35_00215</name>
</gene>
<dbReference type="EMBL" id="JQJD01000001">
    <property type="protein sequence ID" value="KGN83233.1"/>
    <property type="molecule type" value="Genomic_DNA"/>
</dbReference>
<protein>
    <recommendedName>
        <fullName evidence="6">BACON domain-containing protein</fullName>
    </recommendedName>
</protein>
<dbReference type="AlphaFoldDB" id="A0A0A2EWD6"/>
<evidence type="ECO:0000256" key="1">
    <source>
        <dbReference type="ARBA" id="ARBA00006067"/>
    </source>
</evidence>
<feature type="chain" id="PRO_5001986377" description="BACON domain-containing protein" evidence="5">
    <location>
        <begin position="20"/>
        <end position="486"/>
    </location>
</feature>
<dbReference type="GO" id="GO:0008234">
    <property type="term" value="F:cysteine-type peptidase activity"/>
    <property type="evidence" value="ECO:0007669"/>
    <property type="project" value="UniProtKB-KW"/>
</dbReference>
<keyword evidence="3" id="KW-0788">Thiol protease</keyword>
<comment type="similarity">
    <text evidence="1">Belongs to the peptidase C25 family.</text>
</comment>
<dbReference type="Pfam" id="PF19190">
    <property type="entry name" value="BACON_2"/>
    <property type="match status" value="1"/>
</dbReference>